<keyword evidence="6" id="KW-1185">Reference proteome</keyword>
<dbReference type="GO" id="GO:0043138">
    <property type="term" value="F:3'-5' DNA helicase activity"/>
    <property type="evidence" value="ECO:0007669"/>
    <property type="project" value="UniProtKB-EC"/>
</dbReference>
<dbReference type="STRING" id="1314782.A0A165MUX7"/>
<dbReference type="GO" id="GO:0009378">
    <property type="term" value="F:four-way junction helicase activity"/>
    <property type="evidence" value="ECO:0007669"/>
    <property type="project" value="TreeGrafter"/>
</dbReference>
<evidence type="ECO:0000256" key="3">
    <source>
        <dbReference type="ARBA" id="ARBA00034808"/>
    </source>
</evidence>
<dbReference type="Proteomes" id="UP000076761">
    <property type="component" value="Unassembled WGS sequence"/>
</dbReference>
<name>A0A165MUX7_9AGAM</name>
<dbReference type="GO" id="GO:0005694">
    <property type="term" value="C:chromosome"/>
    <property type="evidence" value="ECO:0007669"/>
    <property type="project" value="TreeGrafter"/>
</dbReference>
<dbReference type="InterPro" id="IPR027417">
    <property type="entry name" value="P-loop_NTPase"/>
</dbReference>
<comment type="catalytic activity">
    <reaction evidence="2">
        <text>Couples ATP hydrolysis with the unwinding of duplex DNA by translocating in the 3'-5' direction.</text>
        <dbReference type="EC" id="5.6.2.4"/>
    </reaction>
</comment>
<dbReference type="Gene3D" id="3.40.50.300">
    <property type="entry name" value="P-loop containing nucleotide triphosphate hydrolases"/>
    <property type="match status" value="2"/>
</dbReference>
<feature type="non-terminal residue" evidence="5">
    <location>
        <position position="1"/>
    </location>
</feature>
<evidence type="ECO:0000256" key="2">
    <source>
        <dbReference type="ARBA" id="ARBA00034617"/>
    </source>
</evidence>
<dbReference type="InterPro" id="IPR001650">
    <property type="entry name" value="Helicase_C-like"/>
</dbReference>
<dbReference type="GO" id="GO:0005737">
    <property type="term" value="C:cytoplasm"/>
    <property type="evidence" value="ECO:0007669"/>
    <property type="project" value="TreeGrafter"/>
</dbReference>
<comment type="similarity">
    <text evidence="1">Belongs to the helicase family. RecQ subfamily.</text>
</comment>
<dbReference type="EMBL" id="KV425660">
    <property type="protein sequence ID" value="KZT18814.1"/>
    <property type="molecule type" value="Genomic_DNA"/>
</dbReference>
<proteinExistence type="inferred from homology"/>
<dbReference type="GO" id="GO:0016787">
    <property type="term" value="F:hydrolase activity"/>
    <property type="evidence" value="ECO:0007669"/>
    <property type="project" value="UniProtKB-KW"/>
</dbReference>
<dbReference type="AlphaFoldDB" id="A0A165MUX7"/>
<dbReference type="EC" id="5.6.2.4" evidence="3"/>
<dbReference type="SMART" id="SM00490">
    <property type="entry name" value="HELICc"/>
    <property type="match status" value="1"/>
</dbReference>
<evidence type="ECO:0000256" key="1">
    <source>
        <dbReference type="ARBA" id="ARBA00005446"/>
    </source>
</evidence>
<gene>
    <name evidence="5" type="ORF">NEOLEDRAFT_1079234</name>
</gene>
<keyword evidence="5" id="KW-0378">Hydrolase</keyword>
<dbReference type="InParanoid" id="A0A165MUX7"/>
<evidence type="ECO:0000259" key="4">
    <source>
        <dbReference type="PROSITE" id="PS51194"/>
    </source>
</evidence>
<sequence length="382" mass="42343">SIVISPLKRLQTNQVTEITEAFGLSAISINEDTPDDGKSWKMIEKHRYRLWIISPEQLGSHNGHLARFANLLDSQASFREMIRYLHIDEGHNIWSAGIPRYGEKAFRPAYGCLGKMRAILGNKTVFQLLSAMFPCHVLAAAKLSIDMAPDVTVFQGPLLRSNLAFATMPLIGNLENFSNLDFLTPMVYDPAKPVPKTLVFVDNRSLADRIAVYLNNNSPSVLRNRGFARHYHSGMSREYLDSTYEAFASPDGNCKILVATSGAATGIDIRDVTTVVQYGICPNMADALQRGGRAGRDDKISALFLTMIEDWVYEFEISELDDSADPDVPVNTKLPGKDSRVGRCAVRYAQTKTCLRKFWAIYLGDESAAGLISACLSSPHRS</sequence>
<dbReference type="SUPFAM" id="SSF52540">
    <property type="entry name" value="P-loop containing nucleoside triphosphate hydrolases"/>
    <property type="match status" value="1"/>
</dbReference>
<dbReference type="OrthoDB" id="5952536at2759"/>
<accession>A0A165MUX7</accession>
<feature type="domain" description="Helicase C-terminal" evidence="4">
    <location>
        <begin position="182"/>
        <end position="336"/>
    </location>
</feature>
<dbReference type="Pfam" id="PF00271">
    <property type="entry name" value="Helicase_C"/>
    <property type="match status" value="1"/>
</dbReference>
<dbReference type="PROSITE" id="PS51194">
    <property type="entry name" value="HELICASE_CTER"/>
    <property type="match status" value="1"/>
</dbReference>
<dbReference type="GO" id="GO:0000724">
    <property type="term" value="P:double-strand break repair via homologous recombination"/>
    <property type="evidence" value="ECO:0007669"/>
    <property type="project" value="TreeGrafter"/>
</dbReference>
<reference evidence="5 6" key="1">
    <citation type="journal article" date="2016" name="Mol. Biol. Evol.">
        <title>Comparative Genomics of Early-Diverging Mushroom-Forming Fungi Provides Insights into the Origins of Lignocellulose Decay Capabilities.</title>
        <authorList>
            <person name="Nagy L.G."/>
            <person name="Riley R."/>
            <person name="Tritt A."/>
            <person name="Adam C."/>
            <person name="Daum C."/>
            <person name="Floudas D."/>
            <person name="Sun H."/>
            <person name="Yadav J.S."/>
            <person name="Pangilinan J."/>
            <person name="Larsson K.H."/>
            <person name="Matsuura K."/>
            <person name="Barry K."/>
            <person name="Labutti K."/>
            <person name="Kuo R."/>
            <person name="Ohm R.A."/>
            <person name="Bhattacharya S.S."/>
            <person name="Shirouzu T."/>
            <person name="Yoshinaga Y."/>
            <person name="Martin F.M."/>
            <person name="Grigoriev I.V."/>
            <person name="Hibbett D.S."/>
        </authorList>
    </citation>
    <scope>NUCLEOTIDE SEQUENCE [LARGE SCALE GENOMIC DNA]</scope>
    <source>
        <strain evidence="5 6">HHB14362 ss-1</strain>
    </source>
</reference>
<evidence type="ECO:0000313" key="5">
    <source>
        <dbReference type="EMBL" id="KZT18814.1"/>
    </source>
</evidence>
<evidence type="ECO:0000313" key="6">
    <source>
        <dbReference type="Proteomes" id="UP000076761"/>
    </source>
</evidence>
<protein>
    <recommendedName>
        <fullName evidence="3">DNA 3'-5' helicase</fullName>
        <ecNumber evidence="3">5.6.2.4</ecNumber>
    </recommendedName>
</protein>
<dbReference type="PANTHER" id="PTHR13710:SF154">
    <property type="entry name" value="RECQ HELICASE, PUTATIVE (AFU_ORTHOLOGUE AFUA_6G14720)-RELATED"/>
    <property type="match status" value="1"/>
</dbReference>
<dbReference type="PANTHER" id="PTHR13710">
    <property type="entry name" value="DNA HELICASE RECQ FAMILY MEMBER"/>
    <property type="match status" value="1"/>
</dbReference>
<organism evidence="5 6">
    <name type="scientific">Neolentinus lepideus HHB14362 ss-1</name>
    <dbReference type="NCBI Taxonomy" id="1314782"/>
    <lineage>
        <taxon>Eukaryota</taxon>
        <taxon>Fungi</taxon>
        <taxon>Dikarya</taxon>
        <taxon>Basidiomycota</taxon>
        <taxon>Agaricomycotina</taxon>
        <taxon>Agaricomycetes</taxon>
        <taxon>Gloeophyllales</taxon>
        <taxon>Gloeophyllaceae</taxon>
        <taxon>Neolentinus</taxon>
    </lineage>
</organism>